<comment type="caution">
    <text evidence="2">The sequence shown here is derived from an EMBL/GenBank/DDBJ whole genome shotgun (WGS) entry which is preliminary data.</text>
</comment>
<name>A0ABS4AU01_9PROT</name>
<protein>
    <submittedName>
        <fullName evidence="2">Rod-binding protein</fullName>
    </submittedName>
</protein>
<reference evidence="2 3" key="1">
    <citation type="submission" date="2021-03" db="EMBL/GenBank/DDBJ databases">
        <authorList>
            <person name="So Y."/>
        </authorList>
    </citation>
    <scope>NUCLEOTIDE SEQUENCE [LARGE SCALE GENOMIC DNA]</scope>
    <source>
        <strain evidence="2 3">PWR1</strain>
    </source>
</reference>
<organism evidence="2 3">
    <name type="scientific">Roseomonas nitratireducens</name>
    <dbReference type="NCBI Taxonomy" id="2820810"/>
    <lineage>
        <taxon>Bacteria</taxon>
        <taxon>Pseudomonadati</taxon>
        <taxon>Pseudomonadota</taxon>
        <taxon>Alphaproteobacteria</taxon>
        <taxon>Acetobacterales</taxon>
        <taxon>Roseomonadaceae</taxon>
        <taxon>Roseomonas</taxon>
    </lineage>
</organism>
<evidence type="ECO:0000313" key="3">
    <source>
        <dbReference type="Proteomes" id="UP000680815"/>
    </source>
</evidence>
<proteinExistence type="predicted"/>
<evidence type="ECO:0000313" key="2">
    <source>
        <dbReference type="EMBL" id="MBP0464845.1"/>
    </source>
</evidence>
<dbReference type="InterPro" id="IPR019301">
    <property type="entry name" value="Flagellar_prot_FlgJ_N"/>
</dbReference>
<sequence>MPPVQPRGLSAPAATGNDAAMRRAARDFEAQAFGLMLQPMFATVDQSRSRFGGGAAEAQWRPMLVDAFAAAATRSGHGLGLADSVLREMTRMRGATQNPNTGDTGR</sequence>
<keyword evidence="3" id="KW-1185">Reference proteome</keyword>
<dbReference type="Proteomes" id="UP000680815">
    <property type="component" value="Unassembled WGS sequence"/>
</dbReference>
<accession>A0ABS4AU01</accession>
<dbReference type="Pfam" id="PF10135">
    <property type="entry name" value="Rod-binding"/>
    <property type="match status" value="1"/>
</dbReference>
<gene>
    <name evidence="2" type="ORF">J5Y09_13065</name>
</gene>
<feature type="domain" description="Flagellar protein FlgJ N-terminal" evidence="1">
    <location>
        <begin position="39"/>
        <end position="87"/>
    </location>
</feature>
<dbReference type="EMBL" id="JAGIYZ010000011">
    <property type="protein sequence ID" value="MBP0464845.1"/>
    <property type="molecule type" value="Genomic_DNA"/>
</dbReference>
<evidence type="ECO:0000259" key="1">
    <source>
        <dbReference type="Pfam" id="PF10135"/>
    </source>
</evidence>